<reference evidence="1 2" key="1">
    <citation type="submission" date="2020-03" db="EMBL/GenBank/DDBJ databases">
        <title>Draft genome of Streptomyces sp. ventii, isolated from the Axial Seamount in the Pacific Ocean, and resequencing of the two type strains Streptomyces lonarensis strain NCL 716 and Streptomyces bohaiensis strain 11A07.</title>
        <authorList>
            <person name="Loughran R.M."/>
            <person name="Pfannmuller K.M."/>
            <person name="Wasson B.J."/>
            <person name="Deadmond M.C."/>
            <person name="Paddock B.E."/>
            <person name="Koyack M.J."/>
            <person name="Gallegos D.A."/>
            <person name="Mitchell E.A."/>
            <person name="Ushijima B."/>
            <person name="Saw J.H."/>
            <person name="Mcphail K.L."/>
            <person name="Videau P."/>
        </authorList>
    </citation>
    <scope>NUCLEOTIDE SEQUENCE [LARGE SCALE GENOMIC DNA]</scope>
    <source>
        <strain evidence="1 2">11A07</strain>
    </source>
</reference>
<name>A0ABX1C7K4_9ACTN</name>
<gene>
    <name evidence="1" type="ORF">HCN52_09305</name>
</gene>
<dbReference type="Proteomes" id="UP000727056">
    <property type="component" value="Unassembled WGS sequence"/>
</dbReference>
<keyword evidence="2" id="KW-1185">Reference proteome</keyword>
<organism evidence="1 2">
    <name type="scientific">Streptomyces bohaiensis</name>
    <dbReference type="NCBI Taxonomy" id="1431344"/>
    <lineage>
        <taxon>Bacteria</taxon>
        <taxon>Bacillati</taxon>
        <taxon>Actinomycetota</taxon>
        <taxon>Actinomycetes</taxon>
        <taxon>Kitasatosporales</taxon>
        <taxon>Streptomycetaceae</taxon>
        <taxon>Streptomyces</taxon>
    </lineage>
</organism>
<protein>
    <submittedName>
        <fullName evidence="1">Uncharacterized protein</fullName>
    </submittedName>
</protein>
<proteinExistence type="predicted"/>
<evidence type="ECO:0000313" key="2">
    <source>
        <dbReference type="Proteomes" id="UP000727056"/>
    </source>
</evidence>
<dbReference type="RefSeq" id="WP_168087915.1">
    <property type="nucleotide sequence ID" value="NZ_BHZH01000089.1"/>
</dbReference>
<dbReference type="EMBL" id="JAAVJC010000055">
    <property type="protein sequence ID" value="NJQ15137.1"/>
    <property type="molecule type" value="Genomic_DNA"/>
</dbReference>
<comment type="caution">
    <text evidence="1">The sequence shown here is derived from an EMBL/GenBank/DDBJ whole genome shotgun (WGS) entry which is preliminary data.</text>
</comment>
<sequence length="127" mass="13424">MAERAVDGYWAEAKVRSPDAGGEWYLAGAWLDTASAAVAWLHGEAERLAAVLESVESEQGGQSGYSSPVSSVFREWAADDAFRAVQCAALADGRPVSANARGSDRICGAADVEVLYSLSARPVLRPH</sequence>
<evidence type="ECO:0000313" key="1">
    <source>
        <dbReference type="EMBL" id="NJQ15137.1"/>
    </source>
</evidence>
<accession>A0ABX1C7K4</accession>